<dbReference type="InterPro" id="IPR000683">
    <property type="entry name" value="Gfo/Idh/MocA-like_OxRdtase_N"/>
</dbReference>
<name>A0A2N3YH44_9MICO</name>
<protein>
    <submittedName>
        <fullName evidence="6">Putative dehydrogenase</fullName>
    </submittedName>
</protein>
<reference evidence="6 7" key="1">
    <citation type="submission" date="2017-12" db="EMBL/GenBank/DDBJ databases">
        <title>Sequencing the genomes of 1000 Actinobacteria strains.</title>
        <authorList>
            <person name="Klenk H.-P."/>
        </authorList>
    </citation>
    <scope>NUCLEOTIDE SEQUENCE [LARGE SCALE GENOMIC DNA]</scope>
    <source>
        <strain evidence="6 7">DSM 12806</strain>
    </source>
</reference>
<evidence type="ECO:0000256" key="1">
    <source>
        <dbReference type="ARBA" id="ARBA00010928"/>
    </source>
</evidence>
<proteinExistence type="inferred from homology"/>
<evidence type="ECO:0000256" key="2">
    <source>
        <dbReference type="ARBA" id="ARBA00023002"/>
    </source>
</evidence>
<dbReference type="GO" id="GO:0016491">
    <property type="term" value="F:oxidoreductase activity"/>
    <property type="evidence" value="ECO:0007669"/>
    <property type="project" value="UniProtKB-KW"/>
</dbReference>
<dbReference type="GO" id="GO:0000166">
    <property type="term" value="F:nucleotide binding"/>
    <property type="evidence" value="ECO:0007669"/>
    <property type="project" value="InterPro"/>
</dbReference>
<evidence type="ECO:0000259" key="4">
    <source>
        <dbReference type="Pfam" id="PF01408"/>
    </source>
</evidence>
<comment type="similarity">
    <text evidence="1">Belongs to the Gfo/Idh/MocA family.</text>
</comment>
<dbReference type="InterPro" id="IPR036291">
    <property type="entry name" value="NAD(P)-bd_dom_sf"/>
</dbReference>
<accession>A0A2N3YH44</accession>
<keyword evidence="7" id="KW-1185">Reference proteome</keyword>
<dbReference type="Proteomes" id="UP000233781">
    <property type="component" value="Unassembled WGS sequence"/>
</dbReference>
<dbReference type="Gene3D" id="3.30.360.10">
    <property type="entry name" value="Dihydrodipicolinate Reductase, domain 2"/>
    <property type="match status" value="1"/>
</dbReference>
<dbReference type="OrthoDB" id="9815825at2"/>
<evidence type="ECO:0000313" key="6">
    <source>
        <dbReference type="EMBL" id="PKW26156.1"/>
    </source>
</evidence>
<keyword evidence="3" id="KW-0520">NAD</keyword>
<dbReference type="AlphaFoldDB" id="A0A2N3YH44"/>
<keyword evidence="2" id="KW-0560">Oxidoreductase</keyword>
<organism evidence="6 7">
    <name type="scientific">Phycicoccus duodecadis</name>
    <dbReference type="NCBI Taxonomy" id="173053"/>
    <lineage>
        <taxon>Bacteria</taxon>
        <taxon>Bacillati</taxon>
        <taxon>Actinomycetota</taxon>
        <taxon>Actinomycetes</taxon>
        <taxon>Micrococcales</taxon>
        <taxon>Intrasporangiaceae</taxon>
        <taxon>Phycicoccus</taxon>
    </lineage>
</organism>
<dbReference type="PANTHER" id="PTHR22604:SF105">
    <property type="entry name" value="TRANS-1,2-DIHYDROBENZENE-1,2-DIOL DEHYDROGENASE"/>
    <property type="match status" value="1"/>
</dbReference>
<dbReference type="InterPro" id="IPR055170">
    <property type="entry name" value="GFO_IDH_MocA-like_dom"/>
</dbReference>
<dbReference type="RefSeq" id="WP_101394770.1">
    <property type="nucleotide sequence ID" value="NZ_PJNE01000001.1"/>
</dbReference>
<evidence type="ECO:0000256" key="3">
    <source>
        <dbReference type="ARBA" id="ARBA00023027"/>
    </source>
</evidence>
<dbReference type="PANTHER" id="PTHR22604">
    <property type="entry name" value="OXIDOREDUCTASES"/>
    <property type="match status" value="1"/>
</dbReference>
<comment type="caution">
    <text evidence="6">The sequence shown here is derived from an EMBL/GenBank/DDBJ whole genome shotgun (WGS) entry which is preliminary data.</text>
</comment>
<dbReference type="SUPFAM" id="SSF51735">
    <property type="entry name" value="NAD(P)-binding Rossmann-fold domains"/>
    <property type="match status" value="1"/>
</dbReference>
<evidence type="ECO:0000259" key="5">
    <source>
        <dbReference type="Pfam" id="PF22725"/>
    </source>
</evidence>
<feature type="domain" description="GFO/IDH/MocA-like oxidoreductase" evidence="5">
    <location>
        <begin position="152"/>
        <end position="264"/>
    </location>
</feature>
<dbReference type="Gene3D" id="3.40.50.720">
    <property type="entry name" value="NAD(P)-binding Rossmann-like Domain"/>
    <property type="match status" value="1"/>
</dbReference>
<evidence type="ECO:0000313" key="7">
    <source>
        <dbReference type="Proteomes" id="UP000233781"/>
    </source>
</evidence>
<dbReference type="EMBL" id="PJNE01000001">
    <property type="protein sequence ID" value="PKW26156.1"/>
    <property type="molecule type" value="Genomic_DNA"/>
</dbReference>
<gene>
    <name evidence="6" type="ORF">ATL31_0962</name>
</gene>
<dbReference type="Pfam" id="PF22725">
    <property type="entry name" value="GFO_IDH_MocA_C3"/>
    <property type="match status" value="1"/>
</dbReference>
<dbReference type="SUPFAM" id="SSF55347">
    <property type="entry name" value="Glyceraldehyde-3-phosphate dehydrogenase-like, C-terminal domain"/>
    <property type="match status" value="1"/>
</dbReference>
<dbReference type="Pfam" id="PF01408">
    <property type="entry name" value="GFO_IDH_MocA"/>
    <property type="match status" value="1"/>
</dbReference>
<sequence>MPTTPQRLAPSTVPDPMDAPPLRWGVLGPGGIAHTFAAAVRAGTRGEVVAVGSRSADRASGFARRHGAARSHGSYEALVADDGVDAVYVATPHSEHHEHALLALAAGKPVLVEKAFARSLAETDEVLDAARAAGLFAGEAMWSRYLPQYDVVRRTVEAGTVGDLVLVQADHGQLLWPDGPQRLSDPALAGGSLLDLGVYPIAFADHLLGELGGVAARGTLSDEGVDVSVGVTGLVGPALARMTSTMAAATPCQALAAGTRGRLELTGPGFFYGAATTVRLVAPDGTVLDTMQPQHPEHGFRYEIAEAARAVAEGRTEPGPVPWEATRRVMAVMDEVRRQVGVVYPGE</sequence>
<feature type="domain" description="Gfo/Idh/MocA-like oxidoreductase N-terminal" evidence="4">
    <location>
        <begin position="22"/>
        <end position="135"/>
    </location>
</feature>
<dbReference type="InterPro" id="IPR050984">
    <property type="entry name" value="Gfo/Idh/MocA_domain"/>
</dbReference>